<dbReference type="InterPro" id="IPR000210">
    <property type="entry name" value="BTB/POZ_dom"/>
</dbReference>
<evidence type="ECO:0000256" key="1">
    <source>
        <dbReference type="ARBA" id="ARBA00004906"/>
    </source>
</evidence>
<feature type="domain" description="BTB" evidence="5">
    <location>
        <begin position="56"/>
        <end position="125"/>
    </location>
</feature>
<dbReference type="InterPro" id="IPR011333">
    <property type="entry name" value="SKP1/BTB/POZ_sf"/>
</dbReference>
<protein>
    <submittedName>
        <fullName evidence="7">Uncharacterized protein</fullName>
    </submittedName>
</protein>
<dbReference type="SMART" id="SM00225">
    <property type="entry name" value="BTB"/>
    <property type="match status" value="1"/>
</dbReference>
<dbReference type="PROSITE" id="PS50097">
    <property type="entry name" value="BTB"/>
    <property type="match status" value="1"/>
</dbReference>
<dbReference type="Pfam" id="PF03000">
    <property type="entry name" value="NPH3"/>
    <property type="match status" value="1"/>
</dbReference>
<sequence>MKKSFQVGRPQNHGCDSDFADHVLDRSIVFPDKHVGDAESFERKEQSWSITSQIPSDLTIQVQGITFYVHKYPLVSRSGYMGRLDLQPLNSNFTYDLKLDNFPGGSETFEIILKFCYGHPVDLNPTNVAPLRCASEFLEMTEELEEGNLVSKTEAFLTFVVLSSWRDSIMVLKSCESLSPWAENLQIVRRCSDSIAWKTVRENSTTGELINDEGWWFNDVSTLRIDHFVRIITTIRAKGLKPETVGACIMHYAKKWLPGMDVESEVQRGYGYGKNELQLSILSGRWQEGSVGQNKEQRMVIESLVSILPPQREAVSCKFLLRMLKMAMVYSATPALVLELEKRVGMVLEDANVNDLLIPIYRNGDEEHLMNRPPEECTMHNVDVVQRIIEYFLMHEQLKQQQHKCGKLDISKILDGYLAEIARDPNLSISKFQVLVEALPENARACHDGLYRAIDTYLKTHPSLTEHDRRRLCKAMDCEKLSLDACMHAAQNDRLPLRTVVQVLFSEQVKMREAIQEKDTMPRGAENFSEQESIWTSTKKEIKTIKAELEKVKMKMAEMQRDYSELQQEYEKLSNKQRSLSSLSSGWKRIKNSALFNGKTECNENGEVQQRHNPGDCRVSCRRRISMS</sequence>
<evidence type="ECO:0000313" key="7">
    <source>
        <dbReference type="EMBL" id="KAF8411467.1"/>
    </source>
</evidence>
<dbReference type="Gene3D" id="3.30.710.10">
    <property type="entry name" value="Potassium Channel Kv1.1, Chain A"/>
    <property type="match status" value="1"/>
</dbReference>
<dbReference type="GO" id="GO:0016567">
    <property type="term" value="P:protein ubiquitination"/>
    <property type="evidence" value="ECO:0007669"/>
    <property type="project" value="UniProtKB-UniPathway"/>
</dbReference>
<feature type="coiled-coil region" evidence="4">
    <location>
        <begin position="542"/>
        <end position="583"/>
    </location>
</feature>
<accession>A0A835DT10</accession>
<proteinExistence type="inferred from homology"/>
<dbReference type="UniPathway" id="UPA00143"/>
<evidence type="ECO:0000256" key="3">
    <source>
        <dbReference type="PROSITE-ProRule" id="PRU00982"/>
    </source>
</evidence>
<dbReference type="EMBL" id="JABCRI010000002">
    <property type="protein sequence ID" value="KAF8411467.1"/>
    <property type="molecule type" value="Genomic_DNA"/>
</dbReference>
<evidence type="ECO:0000313" key="8">
    <source>
        <dbReference type="Proteomes" id="UP000655225"/>
    </source>
</evidence>
<comment type="caution">
    <text evidence="7">The sequence shown here is derived from an EMBL/GenBank/DDBJ whole genome shotgun (WGS) entry which is preliminary data.</text>
</comment>
<dbReference type="Pfam" id="PF00651">
    <property type="entry name" value="BTB"/>
    <property type="match status" value="1"/>
</dbReference>
<feature type="domain" description="NPH3" evidence="6">
    <location>
        <begin position="214"/>
        <end position="510"/>
    </location>
</feature>
<keyword evidence="8" id="KW-1185">Reference proteome</keyword>
<dbReference type="PROSITE" id="PS51649">
    <property type="entry name" value="NPH3"/>
    <property type="match status" value="1"/>
</dbReference>
<gene>
    <name evidence="7" type="ORF">HHK36_004018</name>
</gene>
<dbReference type="InterPro" id="IPR027356">
    <property type="entry name" value="NPH3_dom"/>
</dbReference>
<comment type="pathway">
    <text evidence="1">Protein modification; protein ubiquitination.</text>
</comment>
<comment type="similarity">
    <text evidence="3">Belongs to the NPH3 family.</text>
</comment>
<evidence type="ECO:0000259" key="6">
    <source>
        <dbReference type="PROSITE" id="PS51649"/>
    </source>
</evidence>
<dbReference type="OrthoDB" id="624345at2759"/>
<name>A0A835DT10_TETSI</name>
<evidence type="ECO:0000256" key="2">
    <source>
        <dbReference type="ARBA" id="ARBA00022786"/>
    </source>
</evidence>
<dbReference type="Proteomes" id="UP000655225">
    <property type="component" value="Unassembled WGS sequence"/>
</dbReference>
<reference evidence="7 8" key="1">
    <citation type="submission" date="2020-04" db="EMBL/GenBank/DDBJ databases">
        <title>Plant Genome Project.</title>
        <authorList>
            <person name="Zhang R.-G."/>
        </authorList>
    </citation>
    <scope>NUCLEOTIDE SEQUENCE [LARGE SCALE GENOMIC DNA]</scope>
    <source>
        <strain evidence="7">YNK0</strain>
        <tissue evidence="7">Leaf</tissue>
    </source>
</reference>
<dbReference type="OMA" id="RRNDSQW"/>
<dbReference type="InterPro" id="IPR043454">
    <property type="entry name" value="NPH3/RPT2-like"/>
</dbReference>
<keyword evidence="4" id="KW-0175">Coiled coil</keyword>
<keyword evidence="2" id="KW-0833">Ubl conjugation pathway</keyword>
<dbReference type="AlphaFoldDB" id="A0A835DT10"/>
<organism evidence="7 8">
    <name type="scientific">Tetracentron sinense</name>
    <name type="common">Spur-leaf</name>
    <dbReference type="NCBI Taxonomy" id="13715"/>
    <lineage>
        <taxon>Eukaryota</taxon>
        <taxon>Viridiplantae</taxon>
        <taxon>Streptophyta</taxon>
        <taxon>Embryophyta</taxon>
        <taxon>Tracheophyta</taxon>
        <taxon>Spermatophyta</taxon>
        <taxon>Magnoliopsida</taxon>
        <taxon>Trochodendrales</taxon>
        <taxon>Trochodendraceae</taxon>
        <taxon>Tetracentron</taxon>
    </lineage>
</organism>
<evidence type="ECO:0000256" key="4">
    <source>
        <dbReference type="SAM" id="Coils"/>
    </source>
</evidence>
<evidence type="ECO:0000259" key="5">
    <source>
        <dbReference type="PROSITE" id="PS50097"/>
    </source>
</evidence>
<dbReference type="SUPFAM" id="SSF54695">
    <property type="entry name" value="POZ domain"/>
    <property type="match status" value="1"/>
</dbReference>
<dbReference type="PANTHER" id="PTHR32370">
    <property type="entry name" value="OS12G0117600 PROTEIN"/>
    <property type="match status" value="1"/>
</dbReference>